<dbReference type="Gene3D" id="1.20.58.1070">
    <property type="match status" value="1"/>
</dbReference>
<evidence type="ECO:0008006" key="5">
    <source>
        <dbReference type="Google" id="ProtNLM"/>
    </source>
</evidence>
<evidence type="ECO:0000313" key="3">
    <source>
        <dbReference type="EMBL" id="CEJ90849.1"/>
    </source>
</evidence>
<dbReference type="STRING" id="1531966.A0A0A1T7S3"/>
<dbReference type="Pfam" id="PF04938">
    <property type="entry name" value="SIP1"/>
    <property type="match status" value="1"/>
</dbReference>
<dbReference type="Proteomes" id="UP000039046">
    <property type="component" value="Unassembled WGS sequence"/>
</dbReference>
<feature type="compositionally biased region" description="Acidic residues" evidence="2">
    <location>
        <begin position="372"/>
        <end position="399"/>
    </location>
</feature>
<sequence>MASKRDHGDGSESEASEPTSKRVKTQTPKSRQQQQNSGMDPTWGQKYVFSNYGDATTIPKGEESDFEDDTDAMSYLMSVRSQANEIPHLLVAPKVYLGPQLPAELQPAVDDTAADDDTEPDRTIYTNGTGDSRGWYEDGAYIALPDENEDEQDSSYWGHEEEPQAEALCEAYFDSLMERYQKLRTILNKPIPPNAKKQLDSKRPTEAAPFGRNSNTVKVWSNVLRNEDPHPLQVALMSKDSVLRVLSVMLGGKFLRRGEPLSERISHWLWALLARLPDQGELNYSEIGWIRDLGRRAVLLSRSLAEVAALREECAENGLGVNEGVDGSISDEDVAPEDGAEQNDGDHSKEGADPIPNNDEPPHMVDQGSSSDNEDDKEAAMDLESDADEGEVSDDDDESAALVAAAKQRLLDQLETAAQAEEEQQHAKAEQKEHLQMNTLATLCMILTVAGECYGQRDLLEFREPFAGQT</sequence>
<dbReference type="InterPro" id="IPR035426">
    <property type="entry name" value="Gemin2/Brr1"/>
</dbReference>
<organism evidence="3 4">
    <name type="scientific">[Torrubiella] hemipterigena</name>
    <dbReference type="NCBI Taxonomy" id="1531966"/>
    <lineage>
        <taxon>Eukaryota</taxon>
        <taxon>Fungi</taxon>
        <taxon>Dikarya</taxon>
        <taxon>Ascomycota</taxon>
        <taxon>Pezizomycotina</taxon>
        <taxon>Sordariomycetes</taxon>
        <taxon>Hypocreomycetidae</taxon>
        <taxon>Hypocreales</taxon>
        <taxon>Clavicipitaceae</taxon>
        <taxon>Clavicipitaceae incertae sedis</taxon>
        <taxon>'Torrubiella' clade</taxon>
    </lineage>
</organism>
<feature type="region of interest" description="Disordered" evidence="2">
    <location>
        <begin position="191"/>
        <end position="211"/>
    </location>
</feature>
<feature type="region of interest" description="Disordered" evidence="2">
    <location>
        <begin position="319"/>
        <end position="399"/>
    </location>
</feature>
<dbReference type="GO" id="GO:0000387">
    <property type="term" value="P:spliceosomal snRNP assembly"/>
    <property type="evidence" value="ECO:0007669"/>
    <property type="project" value="InterPro"/>
</dbReference>
<gene>
    <name evidence="3" type="ORF">VHEMI06603</name>
</gene>
<accession>A0A0A1T7S3</accession>
<evidence type="ECO:0000256" key="1">
    <source>
        <dbReference type="SAM" id="Coils"/>
    </source>
</evidence>
<dbReference type="OrthoDB" id="428895at2759"/>
<dbReference type="EMBL" id="CDHN01000003">
    <property type="protein sequence ID" value="CEJ90849.1"/>
    <property type="molecule type" value="Genomic_DNA"/>
</dbReference>
<keyword evidence="1" id="KW-0175">Coiled coil</keyword>
<feature type="coiled-coil region" evidence="1">
    <location>
        <begin position="403"/>
        <end position="437"/>
    </location>
</feature>
<feature type="compositionally biased region" description="Acidic residues" evidence="2">
    <location>
        <begin position="329"/>
        <end position="343"/>
    </location>
</feature>
<protein>
    <recommendedName>
        <fullName evidence="5">V-snare</fullName>
    </recommendedName>
</protein>
<evidence type="ECO:0000256" key="2">
    <source>
        <dbReference type="SAM" id="MobiDB-lite"/>
    </source>
</evidence>
<name>A0A0A1T7S3_9HYPO</name>
<dbReference type="HOGENOM" id="CLU_022029_0_0_1"/>
<feature type="compositionally biased region" description="Basic and acidic residues" evidence="2">
    <location>
        <begin position="1"/>
        <end position="10"/>
    </location>
</feature>
<dbReference type="AlphaFoldDB" id="A0A0A1T7S3"/>
<evidence type="ECO:0000313" key="4">
    <source>
        <dbReference type="Proteomes" id="UP000039046"/>
    </source>
</evidence>
<reference evidence="3 4" key="1">
    <citation type="journal article" date="2015" name="Genome Announc.">
        <title>Draft Genome Sequence and Gene Annotation of the Entomopathogenic Fungus Verticillium hemipterigenum.</title>
        <authorList>
            <person name="Horn F."/>
            <person name="Habel A."/>
            <person name="Scharf D.H."/>
            <person name="Dworschak J."/>
            <person name="Brakhage A.A."/>
            <person name="Guthke R."/>
            <person name="Hertweck C."/>
            <person name="Linde J."/>
        </authorList>
    </citation>
    <scope>NUCLEOTIDE SEQUENCE [LARGE SCALE GENOMIC DNA]</scope>
</reference>
<proteinExistence type="predicted"/>
<feature type="compositionally biased region" description="Polar residues" evidence="2">
    <location>
        <begin position="25"/>
        <end position="39"/>
    </location>
</feature>
<keyword evidence="4" id="KW-1185">Reference proteome</keyword>
<feature type="region of interest" description="Disordered" evidence="2">
    <location>
        <begin position="1"/>
        <end position="47"/>
    </location>
</feature>
<feature type="region of interest" description="Disordered" evidence="2">
    <location>
        <begin position="111"/>
        <end position="130"/>
    </location>
</feature>